<dbReference type="Gramene" id="PRQ35787">
    <property type="protein sequence ID" value="PRQ35787"/>
    <property type="gene ID" value="RchiOBHm_Chr5g0083761"/>
</dbReference>
<gene>
    <name evidence="2" type="ORF">RchiOBHm_Chr5g0083761</name>
</gene>
<dbReference type="Proteomes" id="UP000238479">
    <property type="component" value="Chromosome 5"/>
</dbReference>
<sequence>MALPHVRGEIEFQDIYFSYPSRPDSQLLQGLNLNISAGKSVEGEILLDGHAIKRLQLKWLRSQMDLVNQEPILFAIFIRESILFVGEVEGEILLDGHAIKRLQLKWLRSQMDLVNQEPILFAIFIRESILFVLLVMYFDMHNLFL</sequence>
<keyword evidence="2" id="KW-0378">Hydrolase</keyword>
<accession>A0A2P6QNR1</accession>
<dbReference type="GO" id="GO:0016787">
    <property type="term" value="F:hydrolase activity"/>
    <property type="evidence" value="ECO:0007669"/>
    <property type="project" value="UniProtKB-KW"/>
</dbReference>
<comment type="caution">
    <text evidence="2">The sequence shown here is derived from an EMBL/GenBank/DDBJ whole genome shotgun (WGS) entry which is preliminary data.</text>
</comment>
<evidence type="ECO:0000313" key="3">
    <source>
        <dbReference type="Proteomes" id="UP000238479"/>
    </source>
</evidence>
<organism evidence="2 3">
    <name type="scientific">Rosa chinensis</name>
    <name type="common">China rose</name>
    <dbReference type="NCBI Taxonomy" id="74649"/>
    <lineage>
        <taxon>Eukaryota</taxon>
        <taxon>Viridiplantae</taxon>
        <taxon>Streptophyta</taxon>
        <taxon>Embryophyta</taxon>
        <taxon>Tracheophyta</taxon>
        <taxon>Spermatophyta</taxon>
        <taxon>Magnoliopsida</taxon>
        <taxon>eudicotyledons</taxon>
        <taxon>Gunneridae</taxon>
        <taxon>Pentapetalae</taxon>
        <taxon>rosids</taxon>
        <taxon>fabids</taxon>
        <taxon>Rosales</taxon>
        <taxon>Rosaceae</taxon>
        <taxon>Rosoideae</taxon>
        <taxon>Rosoideae incertae sedis</taxon>
        <taxon>Rosa</taxon>
    </lineage>
</organism>
<evidence type="ECO:0000313" key="2">
    <source>
        <dbReference type="EMBL" id="PRQ35787.1"/>
    </source>
</evidence>
<evidence type="ECO:0000256" key="1">
    <source>
        <dbReference type="SAM" id="Phobius"/>
    </source>
</evidence>
<keyword evidence="1" id="KW-1133">Transmembrane helix</keyword>
<keyword evidence="1" id="KW-0472">Membrane</keyword>
<dbReference type="InterPro" id="IPR027417">
    <property type="entry name" value="P-loop_NTPase"/>
</dbReference>
<keyword evidence="1" id="KW-0812">Transmembrane</keyword>
<proteinExistence type="predicted"/>
<dbReference type="Gene3D" id="3.40.50.300">
    <property type="entry name" value="P-loop containing nucleotide triphosphate hydrolases"/>
    <property type="match status" value="3"/>
</dbReference>
<keyword evidence="3" id="KW-1185">Reference proteome</keyword>
<dbReference type="GO" id="GO:0042626">
    <property type="term" value="F:ATPase-coupled transmembrane transporter activity"/>
    <property type="evidence" value="ECO:0007669"/>
    <property type="project" value="TreeGrafter"/>
</dbReference>
<dbReference type="PANTHER" id="PTHR24222">
    <property type="entry name" value="ABC TRANSPORTER B FAMILY"/>
    <property type="match status" value="1"/>
</dbReference>
<protein>
    <submittedName>
        <fullName evidence="2">Putative xenobiotic-transporting ATPase</fullName>
        <ecNumber evidence="2">3.6.3.44</ecNumber>
    </submittedName>
</protein>
<name>A0A2P6QNR1_ROSCH</name>
<dbReference type="PANTHER" id="PTHR24222:SF48">
    <property type="entry name" value="ABC TRANSPORTER B FAMILY MEMBER 15"/>
    <property type="match status" value="1"/>
</dbReference>
<reference evidence="2 3" key="1">
    <citation type="journal article" date="2018" name="Nat. Genet.">
        <title>The Rosa genome provides new insights in the design of modern roses.</title>
        <authorList>
            <person name="Bendahmane M."/>
        </authorList>
    </citation>
    <scope>NUCLEOTIDE SEQUENCE [LARGE SCALE GENOMIC DNA]</scope>
    <source>
        <strain evidence="3">cv. Old Blush</strain>
    </source>
</reference>
<dbReference type="SUPFAM" id="SSF52540">
    <property type="entry name" value="P-loop containing nucleoside triphosphate hydrolases"/>
    <property type="match status" value="2"/>
</dbReference>
<dbReference type="EMBL" id="PDCK01000043">
    <property type="protein sequence ID" value="PRQ35787.1"/>
    <property type="molecule type" value="Genomic_DNA"/>
</dbReference>
<dbReference type="GO" id="GO:0005886">
    <property type="term" value="C:plasma membrane"/>
    <property type="evidence" value="ECO:0007669"/>
    <property type="project" value="TreeGrafter"/>
</dbReference>
<feature type="transmembrane region" description="Helical" evidence="1">
    <location>
        <begin position="118"/>
        <end position="138"/>
    </location>
</feature>
<dbReference type="InterPro" id="IPR039421">
    <property type="entry name" value="Type_1_exporter"/>
</dbReference>
<dbReference type="AlphaFoldDB" id="A0A2P6QNR1"/>
<dbReference type="EC" id="3.6.3.44" evidence="2"/>